<dbReference type="GO" id="GO:0000725">
    <property type="term" value="P:recombinational repair"/>
    <property type="evidence" value="ECO:0007669"/>
    <property type="project" value="TreeGrafter"/>
</dbReference>
<dbReference type="GO" id="GO:0004527">
    <property type="term" value="F:exonuclease activity"/>
    <property type="evidence" value="ECO:0007669"/>
    <property type="project" value="UniProtKB-KW"/>
</dbReference>
<evidence type="ECO:0000256" key="9">
    <source>
        <dbReference type="ARBA" id="ARBA00023204"/>
    </source>
</evidence>
<dbReference type="Pfam" id="PF12705">
    <property type="entry name" value="PDDEXK_1"/>
    <property type="match status" value="1"/>
</dbReference>
<dbReference type="Pfam" id="PF13361">
    <property type="entry name" value="UvrD_C"/>
    <property type="match status" value="1"/>
</dbReference>
<dbReference type="GO" id="GO:0043138">
    <property type="term" value="F:3'-5' DNA helicase activity"/>
    <property type="evidence" value="ECO:0007669"/>
    <property type="project" value="UniProtKB-EC"/>
</dbReference>
<evidence type="ECO:0000256" key="14">
    <source>
        <dbReference type="ARBA" id="ARBA00048988"/>
    </source>
</evidence>
<keyword evidence="20" id="KW-1185">Reference proteome</keyword>
<feature type="compositionally biased region" description="Pro residues" evidence="16">
    <location>
        <begin position="954"/>
        <end position="963"/>
    </location>
</feature>
<keyword evidence="7 15" id="KW-0067">ATP-binding</keyword>
<dbReference type="AlphaFoldDB" id="A0A844XBP7"/>
<dbReference type="PROSITE" id="PS51198">
    <property type="entry name" value="UVRD_HELICASE_ATP_BIND"/>
    <property type="match status" value="1"/>
</dbReference>
<keyword evidence="3" id="KW-0227">DNA damage</keyword>
<keyword evidence="4 15" id="KW-0378">Hydrolase</keyword>
<keyword evidence="1" id="KW-0540">Nuclease</keyword>
<dbReference type="SUPFAM" id="SSF52540">
    <property type="entry name" value="P-loop containing nucleoside triphosphate hydrolases"/>
    <property type="match status" value="1"/>
</dbReference>
<evidence type="ECO:0000256" key="1">
    <source>
        <dbReference type="ARBA" id="ARBA00022722"/>
    </source>
</evidence>
<proteinExistence type="predicted"/>
<dbReference type="InterPro" id="IPR027417">
    <property type="entry name" value="P-loop_NTPase"/>
</dbReference>
<gene>
    <name evidence="19" type="primary">addA</name>
    <name evidence="19" type="ORF">GRF63_07900</name>
</gene>
<dbReference type="SUPFAM" id="SSF52980">
    <property type="entry name" value="Restriction endonuclease-like"/>
    <property type="match status" value="1"/>
</dbReference>
<feature type="binding site" evidence="15">
    <location>
        <begin position="26"/>
        <end position="33"/>
    </location>
    <ligand>
        <name>ATP</name>
        <dbReference type="ChEBI" id="CHEBI:30616"/>
    </ligand>
</feature>
<evidence type="ECO:0000256" key="5">
    <source>
        <dbReference type="ARBA" id="ARBA00022806"/>
    </source>
</evidence>
<reference evidence="19 20" key="1">
    <citation type="submission" date="2019-12" db="EMBL/GenBank/DDBJ databases">
        <authorList>
            <person name="Lee S.D."/>
        </authorList>
    </citation>
    <scope>NUCLEOTIDE SEQUENCE [LARGE SCALE GENOMIC DNA]</scope>
    <source>
        <strain evidence="19 20">GH3-10</strain>
    </source>
</reference>
<dbReference type="InterPro" id="IPR014017">
    <property type="entry name" value="DNA_helicase_UvrD-like_C"/>
</dbReference>
<dbReference type="InterPro" id="IPR014016">
    <property type="entry name" value="UvrD-like_ATP-bd"/>
</dbReference>
<dbReference type="InterPro" id="IPR011604">
    <property type="entry name" value="PDDEXK-like_dom_sf"/>
</dbReference>
<comment type="catalytic activity">
    <reaction evidence="11">
        <text>Couples ATP hydrolysis with the unwinding of duplex DNA by translocating in the 3'-5' direction.</text>
        <dbReference type="EC" id="5.6.2.4"/>
    </reaction>
</comment>
<evidence type="ECO:0000259" key="17">
    <source>
        <dbReference type="PROSITE" id="PS51198"/>
    </source>
</evidence>
<evidence type="ECO:0000256" key="8">
    <source>
        <dbReference type="ARBA" id="ARBA00023125"/>
    </source>
</evidence>
<dbReference type="Gene3D" id="3.30.160.800">
    <property type="match status" value="1"/>
</dbReference>
<dbReference type="NCBIfam" id="TIGR02784">
    <property type="entry name" value="addA_alphas"/>
    <property type="match status" value="1"/>
</dbReference>
<accession>A0A844XBP7</accession>
<evidence type="ECO:0000256" key="11">
    <source>
        <dbReference type="ARBA" id="ARBA00034617"/>
    </source>
</evidence>
<evidence type="ECO:0000313" key="20">
    <source>
        <dbReference type="Proteomes" id="UP000461409"/>
    </source>
</evidence>
<feature type="region of interest" description="Disordered" evidence="16">
    <location>
        <begin position="817"/>
        <end position="837"/>
    </location>
</feature>
<dbReference type="PANTHER" id="PTHR11070:SF2">
    <property type="entry name" value="ATP-DEPENDENT DNA HELICASE SRS2"/>
    <property type="match status" value="1"/>
</dbReference>
<dbReference type="Gene3D" id="3.40.50.300">
    <property type="entry name" value="P-loop containing nucleotide triphosphate hydrolases"/>
    <property type="match status" value="3"/>
</dbReference>
<dbReference type="GO" id="GO:0005829">
    <property type="term" value="C:cytosol"/>
    <property type="evidence" value="ECO:0007669"/>
    <property type="project" value="TreeGrafter"/>
</dbReference>
<dbReference type="InterPro" id="IPR038726">
    <property type="entry name" value="PDDEXK_AddAB-type"/>
</dbReference>
<dbReference type="Gene3D" id="3.90.320.10">
    <property type="match status" value="1"/>
</dbReference>
<keyword evidence="5 15" id="KW-0347">Helicase</keyword>
<dbReference type="EMBL" id="WUBR01000002">
    <property type="protein sequence ID" value="MWV27827.1"/>
    <property type="molecule type" value="Genomic_DNA"/>
</dbReference>
<evidence type="ECO:0000256" key="2">
    <source>
        <dbReference type="ARBA" id="ARBA00022741"/>
    </source>
</evidence>
<evidence type="ECO:0000256" key="16">
    <source>
        <dbReference type="SAM" id="MobiDB-lite"/>
    </source>
</evidence>
<evidence type="ECO:0000259" key="18">
    <source>
        <dbReference type="PROSITE" id="PS51217"/>
    </source>
</evidence>
<evidence type="ECO:0000256" key="15">
    <source>
        <dbReference type="PROSITE-ProRule" id="PRU00560"/>
    </source>
</evidence>
<dbReference type="Proteomes" id="UP000461409">
    <property type="component" value="Unassembled WGS sequence"/>
</dbReference>
<evidence type="ECO:0000256" key="6">
    <source>
        <dbReference type="ARBA" id="ARBA00022839"/>
    </source>
</evidence>
<dbReference type="GO" id="GO:0003677">
    <property type="term" value="F:DNA binding"/>
    <property type="evidence" value="ECO:0007669"/>
    <property type="project" value="UniProtKB-KW"/>
</dbReference>
<protein>
    <recommendedName>
        <fullName evidence="12">DNA 3'-5' helicase</fullName>
        <ecNumber evidence="12">5.6.2.4</ecNumber>
    </recommendedName>
    <alternativeName>
        <fullName evidence="13">DNA 3'-5' helicase II</fullName>
    </alternativeName>
</protein>
<comment type="catalytic activity">
    <reaction evidence="14">
        <text>ATP + H2O = ADP + phosphate + H(+)</text>
        <dbReference type="Rhea" id="RHEA:13065"/>
        <dbReference type="ChEBI" id="CHEBI:15377"/>
        <dbReference type="ChEBI" id="CHEBI:15378"/>
        <dbReference type="ChEBI" id="CHEBI:30616"/>
        <dbReference type="ChEBI" id="CHEBI:43474"/>
        <dbReference type="ChEBI" id="CHEBI:456216"/>
        <dbReference type="EC" id="5.6.2.4"/>
    </reaction>
</comment>
<dbReference type="GO" id="GO:0033202">
    <property type="term" value="C:DNA helicase complex"/>
    <property type="evidence" value="ECO:0007669"/>
    <property type="project" value="TreeGrafter"/>
</dbReference>
<keyword evidence="10" id="KW-0413">Isomerase</keyword>
<dbReference type="RefSeq" id="WP_160485494.1">
    <property type="nucleotide sequence ID" value="NZ_WUBR01000002.1"/>
</dbReference>
<keyword evidence="6" id="KW-0269">Exonuclease</keyword>
<dbReference type="GO" id="GO:0005524">
    <property type="term" value="F:ATP binding"/>
    <property type="evidence" value="ECO:0007669"/>
    <property type="project" value="UniProtKB-UniRule"/>
</dbReference>
<evidence type="ECO:0000256" key="13">
    <source>
        <dbReference type="ARBA" id="ARBA00034923"/>
    </source>
</evidence>
<dbReference type="InterPro" id="IPR011335">
    <property type="entry name" value="Restrct_endonuc-II-like"/>
</dbReference>
<keyword evidence="8" id="KW-0238">DNA-binding</keyword>
<dbReference type="EC" id="5.6.2.4" evidence="12"/>
<organism evidence="19 20">
    <name type="scientific">Aurantiacibacter rhizosphaerae</name>
    <dbReference type="NCBI Taxonomy" id="2691582"/>
    <lineage>
        <taxon>Bacteria</taxon>
        <taxon>Pseudomonadati</taxon>
        <taxon>Pseudomonadota</taxon>
        <taxon>Alphaproteobacteria</taxon>
        <taxon>Sphingomonadales</taxon>
        <taxon>Erythrobacteraceae</taxon>
        <taxon>Aurantiacibacter</taxon>
    </lineage>
</organism>
<reference evidence="19 20" key="2">
    <citation type="submission" date="2020-02" db="EMBL/GenBank/DDBJ databases">
        <title>Erythrobacter dongmakensis sp. nov., isolated from a tidal mudflat.</title>
        <authorList>
            <person name="Kim I.S."/>
        </authorList>
    </citation>
    <scope>NUCLEOTIDE SEQUENCE [LARGE SCALE GENOMIC DNA]</scope>
    <source>
        <strain evidence="19 20">GH3-10</strain>
    </source>
</reference>
<comment type="caution">
    <text evidence="19">The sequence shown here is derived from an EMBL/GenBank/DDBJ whole genome shotgun (WGS) entry which is preliminary data.</text>
</comment>
<evidence type="ECO:0000256" key="4">
    <source>
        <dbReference type="ARBA" id="ARBA00022801"/>
    </source>
</evidence>
<evidence type="ECO:0000256" key="10">
    <source>
        <dbReference type="ARBA" id="ARBA00023235"/>
    </source>
</evidence>
<dbReference type="Gene3D" id="1.10.486.10">
    <property type="entry name" value="PCRA, domain 4"/>
    <property type="match status" value="1"/>
</dbReference>
<feature type="domain" description="UvrD-like helicase ATP-binding" evidence="17">
    <location>
        <begin position="5"/>
        <end position="497"/>
    </location>
</feature>
<feature type="domain" description="UvrD-like helicase C-terminal" evidence="18">
    <location>
        <begin position="524"/>
        <end position="799"/>
    </location>
</feature>
<sequence length="1149" mass="125685">MSGKVFPLKDNQSLAVEPRDSVWLSASAGTGKTQVLSARVLRLLLTPGVRPEQILCLTFTKAGAAEMATRVNEVLANWVRMEDTRLAADLIAIGGDSDPATLARARTLFAAVLDCPGGGLRIDTIHAFSQWLLSAFPQEAGLMPGTRPMEDRDRELLADRVLRELLLEWENSDPTAISALEDLSLRMGADKAQSWLMRCAMARDMWFDTGAWQPPMEPRVKRLLGLDAETSMEVVAQECSDNSAVCRSVRGIYDAYLEWGTKSAAKVSDPVSSWLAASPEERLAAIHEVYSAIFSNKDLPKWAGNVEKKVPDILAIGEAARADLAAIKDTATLLALAERISPALEIGRKFALAWDDAKAREGLVDFDDLIMRAASLLGNADMSAWIRYKLDRRFDHILVDEAQDTNAAQWDIIDALTDDFFAGLGQAEDRLRTIFVVGDYKQAIFRFQGTSPEEFDAARASYTKRLSDWVNNAAQARQRIDARELRNLGLGRSYRTAQSVLSFVDDAIDAIGYEKFGLKEKPEPHIGDSRPGLITLWAPVPGHPDEVEGEGEDGPEIGISEPERRMAEKIALQIRKMWDGGFALVKDKDNPRNATPGDFMVLVRKRKELAGLIVAKLHAAGVPVAGVDRLRLGAPLAVKDLMAALRFAAQPRDDLSLACLLVSPILGWSQDDLLQHAARVKGVALWDHLRDLAADKPAEAVRNLSNLLALADFETPQALLHWILLGPWQARAKLVARLGKEANDPIDELLNAALQFSSSNTSSLQGFIRWFDAGDGELKREAEGQGDLVRVMTVHGSKGLQAPIVILADACGDPDASRPSGLALEEQLPGNDGKGLSVPLPDLKSEERVGRIEQAAQAAKAAEREEHWRLLYVAMTRAEEALFIGGALGKREKEPKEDSWFARLAPLFDAEPIDDPIWQWRLELGRRADPVPHRSQQALPIPPSLPRWATNPIGPEPRPPRPLAPSSGTEEQGADPPLPAQQAAIAAQRGVLIHALLERLPDTPHDMRESGGRAWLLRHAPLLSDAEREEMLSRALAVIDAPEWRDLFGPDALAEVPLAATVGQQVIAGTADRLLVLPDRVLVADFKTARRPPRGLEQMSASTLSQMGAYAAALSVIYPDRTIEAAVLYTQTPQLIAIPADVLAAHKPQ</sequence>
<dbReference type="InterPro" id="IPR000212">
    <property type="entry name" value="DNA_helicase_UvrD/REP"/>
</dbReference>
<evidence type="ECO:0000256" key="7">
    <source>
        <dbReference type="ARBA" id="ARBA00022840"/>
    </source>
</evidence>
<name>A0A844XBP7_9SPHN</name>
<dbReference type="Pfam" id="PF00580">
    <property type="entry name" value="UvrD-helicase"/>
    <property type="match status" value="1"/>
</dbReference>
<evidence type="ECO:0000256" key="12">
    <source>
        <dbReference type="ARBA" id="ARBA00034808"/>
    </source>
</evidence>
<dbReference type="PROSITE" id="PS51217">
    <property type="entry name" value="UVRD_HELICASE_CTER"/>
    <property type="match status" value="1"/>
</dbReference>
<dbReference type="InterPro" id="IPR014151">
    <property type="entry name" value="DNA_helicase_AddA"/>
</dbReference>
<feature type="region of interest" description="Disordered" evidence="16">
    <location>
        <begin position="931"/>
        <end position="978"/>
    </location>
</feature>
<evidence type="ECO:0000313" key="19">
    <source>
        <dbReference type="EMBL" id="MWV27827.1"/>
    </source>
</evidence>
<dbReference type="PANTHER" id="PTHR11070">
    <property type="entry name" value="UVRD / RECB / PCRA DNA HELICASE FAMILY MEMBER"/>
    <property type="match status" value="1"/>
</dbReference>
<keyword evidence="9" id="KW-0234">DNA repair</keyword>
<keyword evidence="2 15" id="KW-0547">Nucleotide-binding</keyword>
<evidence type="ECO:0000256" key="3">
    <source>
        <dbReference type="ARBA" id="ARBA00022763"/>
    </source>
</evidence>